<reference evidence="1 2" key="1">
    <citation type="journal article" date="2020" name="Nature">
        <title>Six reference-quality genomes reveal evolution of bat adaptations.</title>
        <authorList>
            <person name="Jebb D."/>
            <person name="Huang Z."/>
            <person name="Pippel M."/>
            <person name="Hughes G.M."/>
            <person name="Lavrichenko K."/>
            <person name="Devanna P."/>
            <person name="Winkler S."/>
            <person name="Jermiin L.S."/>
            <person name="Skirmuntt E.C."/>
            <person name="Katzourakis A."/>
            <person name="Burkitt-Gray L."/>
            <person name="Ray D.A."/>
            <person name="Sullivan K.A.M."/>
            <person name="Roscito J.G."/>
            <person name="Kirilenko B.M."/>
            <person name="Davalos L.M."/>
            <person name="Corthals A.P."/>
            <person name="Power M.L."/>
            <person name="Jones G."/>
            <person name="Ransome R.D."/>
            <person name="Dechmann D.K.N."/>
            <person name="Locatelli A.G."/>
            <person name="Puechmaille S.J."/>
            <person name="Fedrigo O."/>
            <person name="Jarvis E.D."/>
            <person name="Hiller M."/>
            <person name="Vernes S.C."/>
            <person name="Myers E.W."/>
            <person name="Teeling E.C."/>
        </authorList>
    </citation>
    <scope>NUCLEOTIDE SEQUENCE [LARGE SCALE GENOMIC DNA]</scope>
    <source>
        <strain evidence="1">MRouAeg1</strain>
        <tissue evidence="1">Muscle</tissue>
    </source>
</reference>
<protein>
    <submittedName>
        <fullName evidence="1">Uncharacterized protein</fullName>
    </submittedName>
</protein>
<dbReference type="EMBL" id="JACASE010000010">
    <property type="protein sequence ID" value="KAF6431617.1"/>
    <property type="molecule type" value="Genomic_DNA"/>
</dbReference>
<proteinExistence type="predicted"/>
<evidence type="ECO:0000313" key="2">
    <source>
        <dbReference type="Proteomes" id="UP000593571"/>
    </source>
</evidence>
<accession>A0A7J8E7Z0</accession>
<comment type="caution">
    <text evidence="1">The sequence shown here is derived from an EMBL/GenBank/DDBJ whole genome shotgun (WGS) entry which is preliminary data.</text>
</comment>
<dbReference type="Proteomes" id="UP000593571">
    <property type="component" value="Unassembled WGS sequence"/>
</dbReference>
<gene>
    <name evidence="1" type="ORF">HJG63_008128</name>
</gene>
<name>A0A7J8E7Z0_ROUAE</name>
<sequence length="153" mass="17660">MTELRLDPGAWGFRFRIVFGRTCFLGRLLYAPEFSTCCPLHAQRLEHGCSRSAVSLKLRNQVPLFLAHCQPHKMHPESLVYSFLLLWKVLVMRLMLFIRKFFFITVSQSDLSPFSPGLTQDLIFVLLIYGSKPQTNPLTPEPSPFQYLLLLLT</sequence>
<dbReference type="AlphaFoldDB" id="A0A7J8E7Z0"/>
<keyword evidence="2" id="KW-1185">Reference proteome</keyword>
<evidence type="ECO:0000313" key="1">
    <source>
        <dbReference type="EMBL" id="KAF6431617.1"/>
    </source>
</evidence>
<organism evidence="1 2">
    <name type="scientific">Rousettus aegyptiacus</name>
    <name type="common">Egyptian fruit bat</name>
    <name type="synonym">Pteropus aegyptiacus</name>
    <dbReference type="NCBI Taxonomy" id="9407"/>
    <lineage>
        <taxon>Eukaryota</taxon>
        <taxon>Metazoa</taxon>
        <taxon>Chordata</taxon>
        <taxon>Craniata</taxon>
        <taxon>Vertebrata</taxon>
        <taxon>Euteleostomi</taxon>
        <taxon>Mammalia</taxon>
        <taxon>Eutheria</taxon>
        <taxon>Laurasiatheria</taxon>
        <taxon>Chiroptera</taxon>
        <taxon>Yinpterochiroptera</taxon>
        <taxon>Pteropodoidea</taxon>
        <taxon>Pteropodidae</taxon>
        <taxon>Rousettinae</taxon>
        <taxon>Rousettus</taxon>
    </lineage>
</organism>